<reference evidence="3" key="1">
    <citation type="submission" date="2016-10" db="EMBL/GenBank/DDBJ databases">
        <authorList>
            <person name="Varghese N."/>
            <person name="Submissions S."/>
        </authorList>
    </citation>
    <scope>NUCLEOTIDE SEQUENCE [LARGE SCALE GENOMIC DNA]</scope>
    <source>
        <strain evidence="3">DSM 10002</strain>
    </source>
</reference>
<name>A0A1H2LM91_9ACTO</name>
<feature type="transmembrane region" description="Helical" evidence="1">
    <location>
        <begin position="84"/>
        <end position="107"/>
    </location>
</feature>
<organism evidence="2 3">
    <name type="scientific">Arcanobacterium phocae</name>
    <dbReference type="NCBI Taxonomy" id="131112"/>
    <lineage>
        <taxon>Bacteria</taxon>
        <taxon>Bacillati</taxon>
        <taxon>Actinomycetota</taxon>
        <taxon>Actinomycetes</taxon>
        <taxon>Actinomycetales</taxon>
        <taxon>Actinomycetaceae</taxon>
        <taxon>Arcanobacterium</taxon>
    </lineage>
</organism>
<proteinExistence type="predicted"/>
<evidence type="ECO:0000256" key="1">
    <source>
        <dbReference type="SAM" id="Phobius"/>
    </source>
</evidence>
<keyword evidence="1" id="KW-1133">Transmembrane helix</keyword>
<feature type="transmembrane region" description="Helical" evidence="1">
    <location>
        <begin position="127"/>
        <end position="148"/>
    </location>
</feature>
<dbReference type="GeneID" id="65345565"/>
<accession>A0A1H2LM91</accession>
<dbReference type="STRING" id="131112.SAMN04489737_1632"/>
<dbReference type="EMBL" id="LT629804">
    <property type="protein sequence ID" value="SDU81952.1"/>
    <property type="molecule type" value="Genomic_DNA"/>
</dbReference>
<keyword evidence="1" id="KW-0472">Membrane</keyword>
<feature type="transmembrane region" description="Helical" evidence="1">
    <location>
        <begin position="9"/>
        <end position="27"/>
    </location>
</feature>
<keyword evidence="3" id="KW-1185">Reference proteome</keyword>
<dbReference type="Proteomes" id="UP000214355">
    <property type="component" value="Chromosome I"/>
</dbReference>
<dbReference type="AlphaFoldDB" id="A0A1H2LM91"/>
<gene>
    <name evidence="2" type="ORF">SAMN04489737_1632</name>
</gene>
<keyword evidence="1" id="KW-0812">Transmembrane</keyword>
<evidence type="ECO:0000313" key="3">
    <source>
        <dbReference type="Proteomes" id="UP000214355"/>
    </source>
</evidence>
<sequence>MKLYIKSRFSVPAVWIFAVLLMSIIVLGKNHVFLPSFLGVLTRSTPVAVIIACALATLFLVVLGQSDPFIEYRSARKIPWIDSVFISTLTLICFALAGGVHGISLALPVLRSLCGFTGAGLLAGALIYYRLGVFLPSILFVIFTLVGSHPGGSGYVWAFAIAPASSIISYAIAAIVYITGVWAWIYHYPVASIPR</sequence>
<feature type="transmembrane region" description="Helical" evidence="1">
    <location>
        <begin position="47"/>
        <end position="64"/>
    </location>
</feature>
<feature type="transmembrane region" description="Helical" evidence="1">
    <location>
        <begin position="155"/>
        <end position="185"/>
    </location>
</feature>
<dbReference type="RefSeq" id="WP_172801345.1">
    <property type="nucleotide sequence ID" value="NZ_LT629804.1"/>
</dbReference>
<evidence type="ECO:0000313" key="2">
    <source>
        <dbReference type="EMBL" id="SDU81952.1"/>
    </source>
</evidence>
<protein>
    <submittedName>
        <fullName evidence="2">Uncharacterized protein</fullName>
    </submittedName>
</protein>